<dbReference type="OrthoDB" id="3934701at2759"/>
<evidence type="ECO:0000256" key="1">
    <source>
        <dbReference type="SAM" id="MobiDB-lite"/>
    </source>
</evidence>
<dbReference type="RefSeq" id="XP_013427224.1">
    <property type="nucleotide sequence ID" value="XM_013571770.1"/>
</dbReference>
<feature type="compositionally biased region" description="Polar residues" evidence="1">
    <location>
        <begin position="24"/>
        <end position="39"/>
    </location>
</feature>
<dbReference type="HOGENOM" id="CLU_1115559_0_0_1"/>
<dbReference type="EMBL" id="KL584710">
    <property type="protein sequence ID" value="KEQ72819.1"/>
    <property type="molecule type" value="Genomic_DNA"/>
</dbReference>
<gene>
    <name evidence="2" type="ORF">M436DRAFT_82099</name>
</gene>
<evidence type="ECO:0000313" key="3">
    <source>
        <dbReference type="Proteomes" id="UP000027730"/>
    </source>
</evidence>
<accession>A0A074WMJ0</accession>
<sequence>MMAYEDYYKRSWKIPPKNRAPSRYTPTNRRNDWKTSISKWTAEVQHNPINEEQPTPKPETTDSPIVPVTITSTTDIPPAITSTPDIPTSLSYADGVHHDRWTMKFKDAFTRKSYIGENIEGHHYGVSEKGASNPDSFFVCKRKKVKSTLLWGKDMKRMDERCWEVVKALLRHRASHERDCHCDFEWIRSGWTRRDTSRLCEWKAGKTAKSVLKAMESHDEQCCCGAFSFPNSRAMARRQQEEALQNKNT</sequence>
<feature type="region of interest" description="Disordered" evidence="1">
    <location>
        <begin position="13"/>
        <end position="64"/>
    </location>
</feature>
<evidence type="ECO:0000313" key="2">
    <source>
        <dbReference type="EMBL" id="KEQ72819.1"/>
    </source>
</evidence>
<dbReference type="AlphaFoldDB" id="A0A074WMJ0"/>
<keyword evidence="3" id="KW-1185">Reference proteome</keyword>
<name>A0A074WMJ0_9PEZI</name>
<organism evidence="2 3">
    <name type="scientific">Aureobasidium namibiae CBS 147.97</name>
    <dbReference type="NCBI Taxonomy" id="1043004"/>
    <lineage>
        <taxon>Eukaryota</taxon>
        <taxon>Fungi</taxon>
        <taxon>Dikarya</taxon>
        <taxon>Ascomycota</taxon>
        <taxon>Pezizomycotina</taxon>
        <taxon>Dothideomycetes</taxon>
        <taxon>Dothideomycetidae</taxon>
        <taxon>Dothideales</taxon>
        <taxon>Saccotheciaceae</taxon>
        <taxon>Aureobasidium</taxon>
    </lineage>
</organism>
<reference evidence="2 3" key="1">
    <citation type="journal article" date="2014" name="BMC Genomics">
        <title>Genome sequencing of four Aureobasidium pullulans varieties: biotechnological potential, stress tolerance, and description of new species.</title>
        <authorList>
            <person name="Gostin Ar C."/>
            <person name="Ohm R.A."/>
            <person name="Kogej T."/>
            <person name="Sonjak S."/>
            <person name="Turk M."/>
            <person name="Zajc J."/>
            <person name="Zalar P."/>
            <person name="Grube M."/>
            <person name="Sun H."/>
            <person name="Han J."/>
            <person name="Sharma A."/>
            <person name="Chiniquy J."/>
            <person name="Ngan C.Y."/>
            <person name="Lipzen A."/>
            <person name="Barry K."/>
            <person name="Grigoriev I.V."/>
            <person name="Gunde-Cimerman N."/>
        </authorList>
    </citation>
    <scope>NUCLEOTIDE SEQUENCE [LARGE SCALE GENOMIC DNA]</scope>
    <source>
        <strain evidence="2 3">CBS 147.97</strain>
    </source>
</reference>
<proteinExistence type="predicted"/>
<dbReference type="Proteomes" id="UP000027730">
    <property type="component" value="Unassembled WGS sequence"/>
</dbReference>
<dbReference type="GeneID" id="25416923"/>
<protein>
    <submittedName>
        <fullName evidence="2">Uncharacterized protein</fullName>
    </submittedName>
</protein>